<feature type="signal peptide" evidence="1">
    <location>
        <begin position="1"/>
        <end position="19"/>
    </location>
</feature>
<dbReference type="Gene3D" id="1.10.8.760">
    <property type="entry name" value="Haem-binding uptake, Tiki superfamily, ChaN, domain 2"/>
    <property type="match status" value="1"/>
</dbReference>
<keyword evidence="3" id="KW-0449">Lipoprotein</keyword>
<feature type="domain" description="Haem-binding uptake Tiki superfamily ChaN" evidence="2">
    <location>
        <begin position="51"/>
        <end position="250"/>
    </location>
</feature>
<dbReference type="AlphaFoldDB" id="A0A8J7K0N5"/>
<dbReference type="Pfam" id="PF04187">
    <property type="entry name" value="Cofac_haem_bdg"/>
    <property type="match status" value="1"/>
</dbReference>
<reference evidence="3" key="1">
    <citation type="submission" date="2020-10" db="EMBL/GenBank/DDBJ databases">
        <title>Bacterium isolated from coastal waters sediment.</title>
        <authorList>
            <person name="Chen R.-J."/>
            <person name="Lu D.-C."/>
            <person name="Zhu K.-L."/>
            <person name="Du Z.-J."/>
        </authorList>
    </citation>
    <scope>NUCLEOTIDE SEQUENCE</scope>
    <source>
        <strain evidence="3">N1Y112</strain>
    </source>
</reference>
<name>A0A8J7K0N5_9GAMM</name>
<comment type="caution">
    <text evidence="3">The sequence shown here is derived from an EMBL/GenBank/DDBJ whole genome shotgun (WGS) entry which is preliminary data.</text>
</comment>
<evidence type="ECO:0000259" key="2">
    <source>
        <dbReference type="Pfam" id="PF04187"/>
    </source>
</evidence>
<dbReference type="SUPFAM" id="SSF159501">
    <property type="entry name" value="EreA/ChaN-like"/>
    <property type="match status" value="1"/>
</dbReference>
<dbReference type="PIRSF" id="PIRSF020419">
    <property type="entry name" value="Fe_uptake_reg_CjrA_prd"/>
    <property type="match status" value="1"/>
</dbReference>
<dbReference type="CDD" id="cd14727">
    <property type="entry name" value="ChanN-like"/>
    <property type="match status" value="1"/>
</dbReference>
<evidence type="ECO:0000313" key="4">
    <source>
        <dbReference type="Proteomes" id="UP000640333"/>
    </source>
</evidence>
<keyword evidence="1" id="KW-0732">Signal</keyword>
<organism evidence="3 4">
    <name type="scientific">Pontibacterium sinense</name>
    <dbReference type="NCBI Taxonomy" id="2781979"/>
    <lineage>
        <taxon>Bacteria</taxon>
        <taxon>Pseudomonadati</taxon>
        <taxon>Pseudomonadota</taxon>
        <taxon>Gammaproteobacteria</taxon>
        <taxon>Oceanospirillales</taxon>
        <taxon>Oceanospirillaceae</taxon>
        <taxon>Pontibacterium</taxon>
    </lineage>
</organism>
<protein>
    <submittedName>
        <fullName evidence="3">ChaN family lipoprotein</fullName>
    </submittedName>
</protein>
<dbReference type="EMBL" id="JADEYS010000026">
    <property type="protein sequence ID" value="MBE9399389.1"/>
    <property type="molecule type" value="Genomic_DNA"/>
</dbReference>
<dbReference type="RefSeq" id="WP_193955083.1">
    <property type="nucleotide sequence ID" value="NZ_JADEYS010000026.1"/>
</dbReference>
<dbReference type="Proteomes" id="UP000640333">
    <property type="component" value="Unassembled WGS sequence"/>
</dbReference>
<keyword evidence="4" id="KW-1185">Reference proteome</keyword>
<feature type="chain" id="PRO_5035203896" evidence="1">
    <location>
        <begin position="20"/>
        <end position="308"/>
    </location>
</feature>
<evidence type="ECO:0000256" key="1">
    <source>
        <dbReference type="SAM" id="SignalP"/>
    </source>
</evidence>
<evidence type="ECO:0000313" key="3">
    <source>
        <dbReference type="EMBL" id="MBE9399389.1"/>
    </source>
</evidence>
<dbReference type="InterPro" id="IPR007314">
    <property type="entry name" value="Cofac_haem-bd_dom"/>
</dbReference>
<sequence>MKRFFSILFATLIALHAHADLEWISPLSTDHPNVGKVYDLRTQEAVEPQSLLAALKNHDVILIGEKHDNPDHHRLEQIILGTLINASDKPSVILEMLDESQSNATTIIQASDSDDELKKTLNWNEKGWPWEYYGPIVRQILSEDATLLVGNISRSKVRSIYKDGTEALITDSRFKTVLEMSNTIRSSLLDEIYEQHCEMMPRERLSPMVNIQLARDAYMAAAIDGVKSSQTILIAGGYHVRKDTAVPLHLRLRKSNKHPLVIMLQEVDPTLQNNQDTLREMQRQADYVWFTPRFTDRDYCKDLKTSQK</sequence>
<gene>
    <name evidence="3" type="ORF">IOQ59_19175</name>
</gene>
<dbReference type="InterPro" id="IPR016773">
    <property type="entry name" value="Fe3_uptake_reg_CjrA_prd"/>
</dbReference>
<proteinExistence type="predicted"/>
<accession>A0A8J7K0N5</accession>
<dbReference type="Gene3D" id="3.40.50.11550">
    <property type="match status" value="1"/>
</dbReference>